<organism evidence="1 2">
    <name type="scientific">Stylosanthes scabra</name>
    <dbReference type="NCBI Taxonomy" id="79078"/>
    <lineage>
        <taxon>Eukaryota</taxon>
        <taxon>Viridiplantae</taxon>
        <taxon>Streptophyta</taxon>
        <taxon>Embryophyta</taxon>
        <taxon>Tracheophyta</taxon>
        <taxon>Spermatophyta</taxon>
        <taxon>Magnoliopsida</taxon>
        <taxon>eudicotyledons</taxon>
        <taxon>Gunneridae</taxon>
        <taxon>Pentapetalae</taxon>
        <taxon>rosids</taxon>
        <taxon>fabids</taxon>
        <taxon>Fabales</taxon>
        <taxon>Fabaceae</taxon>
        <taxon>Papilionoideae</taxon>
        <taxon>50 kb inversion clade</taxon>
        <taxon>dalbergioids sensu lato</taxon>
        <taxon>Dalbergieae</taxon>
        <taxon>Pterocarpus clade</taxon>
        <taxon>Stylosanthes</taxon>
    </lineage>
</organism>
<evidence type="ECO:0000313" key="1">
    <source>
        <dbReference type="EMBL" id="MED6139261.1"/>
    </source>
</evidence>
<proteinExistence type="predicted"/>
<name>A0ABU6SS74_9FABA</name>
<evidence type="ECO:0000313" key="2">
    <source>
        <dbReference type="Proteomes" id="UP001341840"/>
    </source>
</evidence>
<protein>
    <submittedName>
        <fullName evidence="1">Uncharacterized protein</fullName>
    </submittedName>
</protein>
<comment type="caution">
    <text evidence="1">The sequence shown here is derived from an EMBL/GenBank/DDBJ whole genome shotgun (WGS) entry which is preliminary data.</text>
</comment>
<sequence>MEVCVEVIGLAGGGAGPSRSSNRTSPIPASFVCYALIQKKSVRGGDKWDHFQTIDLDAIEEDQPCDFDGGVDDHNLDGGVEFRVGHHFCCREAMQMGSKNYNICRAAKYRVIESDSFKYCYCRCK</sequence>
<keyword evidence="2" id="KW-1185">Reference proteome</keyword>
<dbReference type="Proteomes" id="UP001341840">
    <property type="component" value="Unassembled WGS sequence"/>
</dbReference>
<accession>A0ABU6SS74</accession>
<gene>
    <name evidence="1" type="ORF">PIB30_082148</name>
</gene>
<dbReference type="EMBL" id="JASCZI010061668">
    <property type="protein sequence ID" value="MED6139261.1"/>
    <property type="molecule type" value="Genomic_DNA"/>
</dbReference>
<reference evidence="1 2" key="1">
    <citation type="journal article" date="2023" name="Plants (Basel)">
        <title>Bridging the Gap: Combining Genomics and Transcriptomics Approaches to Understand Stylosanthes scabra, an Orphan Legume from the Brazilian Caatinga.</title>
        <authorList>
            <person name="Ferreira-Neto J.R.C."/>
            <person name="da Silva M.D."/>
            <person name="Binneck E."/>
            <person name="de Melo N.F."/>
            <person name="da Silva R.H."/>
            <person name="de Melo A.L.T.M."/>
            <person name="Pandolfi V."/>
            <person name="Bustamante F.O."/>
            <person name="Brasileiro-Vidal A.C."/>
            <person name="Benko-Iseppon A.M."/>
        </authorList>
    </citation>
    <scope>NUCLEOTIDE SEQUENCE [LARGE SCALE GENOMIC DNA]</scope>
    <source>
        <tissue evidence="1">Leaves</tissue>
    </source>
</reference>